<dbReference type="GO" id="GO:0003677">
    <property type="term" value="F:DNA binding"/>
    <property type="evidence" value="ECO:0007669"/>
    <property type="project" value="InterPro"/>
</dbReference>
<dbReference type="SMART" id="SM00028">
    <property type="entry name" value="TPR"/>
    <property type="match status" value="6"/>
</dbReference>
<keyword evidence="2" id="KW-0175">Coiled coil</keyword>
<evidence type="ECO:0000313" key="4">
    <source>
        <dbReference type="EMBL" id="TLF45010.1"/>
    </source>
</evidence>
<dbReference type="Proteomes" id="UP000308382">
    <property type="component" value="Unassembled WGS sequence"/>
</dbReference>
<protein>
    <submittedName>
        <fullName evidence="4">Tetratricopeptide repeat protein</fullName>
    </submittedName>
</protein>
<dbReference type="SUPFAM" id="SSF46894">
    <property type="entry name" value="C-terminal effector domain of the bipartite response regulators"/>
    <property type="match status" value="1"/>
</dbReference>
<proteinExistence type="predicted"/>
<keyword evidence="3" id="KW-1133">Transmembrane helix</keyword>
<accession>A0A5R8M6A3</accession>
<dbReference type="InterPro" id="IPR016032">
    <property type="entry name" value="Sig_transdc_resp-reg_C-effctor"/>
</dbReference>
<dbReference type="GO" id="GO:0006355">
    <property type="term" value="P:regulation of DNA-templated transcription"/>
    <property type="evidence" value="ECO:0007669"/>
    <property type="project" value="InterPro"/>
</dbReference>
<evidence type="ECO:0000313" key="5">
    <source>
        <dbReference type="Proteomes" id="UP000308382"/>
    </source>
</evidence>
<feature type="transmembrane region" description="Helical" evidence="3">
    <location>
        <begin position="445"/>
        <end position="464"/>
    </location>
</feature>
<dbReference type="InterPro" id="IPR019734">
    <property type="entry name" value="TPR_rpt"/>
</dbReference>
<feature type="repeat" description="TPR" evidence="1">
    <location>
        <begin position="244"/>
        <end position="277"/>
    </location>
</feature>
<dbReference type="Gene3D" id="1.25.40.10">
    <property type="entry name" value="Tetratricopeptide repeat domain"/>
    <property type="match status" value="3"/>
</dbReference>
<dbReference type="SUPFAM" id="SSF48452">
    <property type="entry name" value="TPR-like"/>
    <property type="match status" value="2"/>
</dbReference>
<keyword evidence="3" id="KW-0812">Transmembrane</keyword>
<comment type="caution">
    <text evidence="4">The sequence shown here is derived from an EMBL/GenBank/DDBJ whole genome shotgun (WGS) entry which is preliminary data.</text>
</comment>
<keyword evidence="3" id="KW-0472">Membrane</keyword>
<dbReference type="EMBL" id="VBUK01000004">
    <property type="protein sequence ID" value="TLF45010.1"/>
    <property type="molecule type" value="Genomic_DNA"/>
</dbReference>
<dbReference type="InterPro" id="IPR011990">
    <property type="entry name" value="TPR-like_helical_dom_sf"/>
</dbReference>
<feature type="coiled-coil region" evidence="2">
    <location>
        <begin position="399"/>
        <end position="435"/>
    </location>
</feature>
<organism evidence="4 5">
    <name type="scientific">Maribacter aurantiacus</name>
    <dbReference type="NCBI Taxonomy" id="1882343"/>
    <lineage>
        <taxon>Bacteria</taxon>
        <taxon>Pseudomonadati</taxon>
        <taxon>Bacteroidota</taxon>
        <taxon>Flavobacteriia</taxon>
        <taxon>Flavobacteriales</taxon>
        <taxon>Flavobacteriaceae</taxon>
        <taxon>Maribacter</taxon>
    </lineage>
</organism>
<evidence type="ECO:0000256" key="3">
    <source>
        <dbReference type="SAM" id="Phobius"/>
    </source>
</evidence>
<reference evidence="4 5" key="1">
    <citation type="journal article" date="2017" name="Int. J. Syst. Evol. Microbiol.">
        <title>Maripseudobacter aurantiacus gen. nov., sp. nov., a novel member of the family Flavobacteriaceae isolated from a sedimentation basin.</title>
        <authorList>
            <person name="Chen C."/>
            <person name="Su Y."/>
            <person name="Tao T."/>
            <person name="Fu G."/>
            <person name="Zhang C."/>
            <person name="Sun C."/>
            <person name="Zhang X."/>
            <person name="Wu M."/>
        </authorList>
    </citation>
    <scope>NUCLEOTIDE SEQUENCE [LARGE SCALE GENOMIC DNA]</scope>
    <source>
        <strain evidence="5">CDA4</strain>
    </source>
</reference>
<sequence>MNCIKNLAFFLISINSLLFSQEPLVKSDSLGDLLKLSKSYKDSVDILAQMVEHHMYNDSRESIALANLILSISKNNNYGSGLSDGHFLKANAYGALQIMDSAMLNYQEAIRFSKLFGSNRNLASAMANISVIEGQNGNYVKAIKLMDTVAKMNLAEKDYLNYGVTLNNRAYHFYEQGDYVNAMKGFKAALNILDTIPRDIFRQGDVYRNIAKLNYQEKDFEDALSYLNKANDIYEKVDDYLFQSYVWSDIGNVYLELKQYDNAIESYKKGLTICEDYGFKESRSLSLGNLAIALREQGKLEEALNSFHESTKNTEHDESMANRIVHEYHVGYTHALLKNKDSALFHLNRAISWSDSLGQANELKNALEFRSKSYALWGMETNALEDLLKMNFIKDSIFNTKKSKQIEQLQTLYETEKKEAEIALQKEEINTLNEKAKVDTLTKGLYAGGMFTFVTVSGLLFFGFRQRIKKNKIEREKQEAIYQQEIEHKQKELASQTLHLVQKNTFIQELMENLENIKNSPEKFKMEFRRIVMLLKKENASDKDWEVFKSYFADVHNDFDQKLKTIYPDISEKEIRLAAFLRMNLTTKEIAATLNVLPDSILKSKYRLKKKLGLDKDTDLNQFLNTL</sequence>
<dbReference type="PANTHER" id="PTHR10098">
    <property type="entry name" value="RAPSYN-RELATED"/>
    <property type="match status" value="1"/>
</dbReference>
<dbReference type="PROSITE" id="PS50005">
    <property type="entry name" value="TPR"/>
    <property type="match status" value="1"/>
</dbReference>
<dbReference type="Pfam" id="PF13424">
    <property type="entry name" value="TPR_12"/>
    <property type="match status" value="1"/>
</dbReference>
<keyword evidence="1" id="KW-0802">TPR repeat</keyword>
<dbReference type="AlphaFoldDB" id="A0A5R8M6A3"/>
<dbReference type="PANTHER" id="PTHR10098:SF112">
    <property type="entry name" value="SLR0380 PROTEIN"/>
    <property type="match status" value="1"/>
</dbReference>
<name>A0A5R8M6A3_9FLAO</name>
<evidence type="ECO:0000256" key="1">
    <source>
        <dbReference type="PROSITE-ProRule" id="PRU00339"/>
    </source>
</evidence>
<gene>
    <name evidence="4" type="ORF">FEK29_09685</name>
</gene>
<evidence type="ECO:0000256" key="2">
    <source>
        <dbReference type="SAM" id="Coils"/>
    </source>
</evidence>
<keyword evidence="5" id="KW-1185">Reference proteome</keyword>